<dbReference type="InterPro" id="IPR036249">
    <property type="entry name" value="Thioredoxin-like_sf"/>
</dbReference>
<reference evidence="10" key="1">
    <citation type="journal article" date="2019" name="Int. J. Syst. Evol. Microbiol.">
        <title>The Global Catalogue of Microorganisms (GCM) 10K type strain sequencing project: providing services to taxonomists for standard genome sequencing and annotation.</title>
        <authorList>
            <consortium name="The Broad Institute Genomics Platform"/>
            <consortium name="The Broad Institute Genome Sequencing Center for Infectious Disease"/>
            <person name="Wu L."/>
            <person name="Ma J."/>
        </authorList>
    </citation>
    <scope>NUCLEOTIDE SEQUENCE [LARGE SCALE GENOMIC DNA]</scope>
    <source>
        <strain evidence="10">CGMCC 1.10363</strain>
    </source>
</reference>
<feature type="transmembrane region" description="Helical" evidence="7">
    <location>
        <begin position="39"/>
        <end position="63"/>
    </location>
</feature>
<protein>
    <submittedName>
        <fullName evidence="9">DsbA family protein</fullName>
    </submittedName>
</protein>
<accession>A0ABV8Q420</accession>
<dbReference type="InterPro" id="IPR012336">
    <property type="entry name" value="Thioredoxin-like_fold"/>
</dbReference>
<gene>
    <name evidence="9" type="ORF">ACFOYW_06650</name>
</gene>
<evidence type="ECO:0000259" key="8">
    <source>
        <dbReference type="Pfam" id="PF13462"/>
    </source>
</evidence>
<comment type="similarity">
    <text evidence="1">Belongs to the thioredoxin family. DsbA subfamily.</text>
</comment>
<evidence type="ECO:0000256" key="6">
    <source>
        <dbReference type="SAM" id="MobiDB-lite"/>
    </source>
</evidence>
<dbReference type="Proteomes" id="UP001595900">
    <property type="component" value="Unassembled WGS sequence"/>
</dbReference>
<evidence type="ECO:0000256" key="3">
    <source>
        <dbReference type="ARBA" id="ARBA00023002"/>
    </source>
</evidence>
<dbReference type="Pfam" id="PF13462">
    <property type="entry name" value="Thioredoxin_4"/>
    <property type="match status" value="1"/>
</dbReference>
<dbReference type="PANTHER" id="PTHR13887:SF14">
    <property type="entry name" value="DISULFIDE BOND FORMATION PROTEIN D"/>
    <property type="match status" value="1"/>
</dbReference>
<keyword evidence="7" id="KW-0812">Transmembrane</keyword>
<evidence type="ECO:0000256" key="4">
    <source>
        <dbReference type="ARBA" id="ARBA00023157"/>
    </source>
</evidence>
<evidence type="ECO:0000313" key="10">
    <source>
        <dbReference type="Proteomes" id="UP001595900"/>
    </source>
</evidence>
<dbReference type="Gene3D" id="3.40.30.10">
    <property type="entry name" value="Glutaredoxin"/>
    <property type="match status" value="1"/>
</dbReference>
<feature type="domain" description="Thioredoxin-like fold" evidence="8">
    <location>
        <begin position="108"/>
        <end position="270"/>
    </location>
</feature>
<keyword evidence="4" id="KW-1015">Disulfide bond</keyword>
<keyword evidence="7" id="KW-0472">Membrane</keyword>
<keyword evidence="2" id="KW-0732">Signal</keyword>
<dbReference type="RefSeq" id="WP_390228022.1">
    <property type="nucleotide sequence ID" value="NZ_JBHSCN010000004.1"/>
</dbReference>
<sequence>MTNTAADRPSKKERQNAAREKARVMREEAKKKARRRRMFTQGGIGLGIVVILAVVAIVIVQVARPTSTAGPKNMLSDGILLTSTTQYVATGGVPNGGKPTPTKQSDDGKAHITLYEDLQCPICNEFETANDAQIAQWLNAGTATVEIHPISFLDSSSLGNRYSSRAASAIACVAEYSPQDFWAVNQAFYKNQPAENTNGKTDAQIISTIKQGGVSSSTISSCVKQERFKGWVQQSTSRAMSGKTPVPNSSIAKVTGTPTIIVNGQQYNADGSQSLTDPSAFLSFVQSTVKGWTPGSSSSTPSPTATPAG</sequence>
<organism evidence="9 10">
    <name type="scientific">Gryllotalpicola reticulitermitis</name>
    <dbReference type="NCBI Taxonomy" id="1184153"/>
    <lineage>
        <taxon>Bacteria</taxon>
        <taxon>Bacillati</taxon>
        <taxon>Actinomycetota</taxon>
        <taxon>Actinomycetes</taxon>
        <taxon>Micrococcales</taxon>
        <taxon>Microbacteriaceae</taxon>
        <taxon>Gryllotalpicola</taxon>
    </lineage>
</organism>
<evidence type="ECO:0000256" key="7">
    <source>
        <dbReference type="SAM" id="Phobius"/>
    </source>
</evidence>
<keyword evidence="7" id="KW-1133">Transmembrane helix</keyword>
<evidence type="ECO:0000313" key="9">
    <source>
        <dbReference type="EMBL" id="MFC4243046.1"/>
    </source>
</evidence>
<keyword evidence="10" id="KW-1185">Reference proteome</keyword>
<dbReference type="SUPFAM" id="SSF52833">
    <property type="entry name" value="Thioredoxin-like"/>
    <property type="match status" value="1"/>
</dbReference>
<dbReference type="EMBL" id="JBHSCN010000004">
    <property type="protein sequence ID" value="MFC4243046.1"/>
    <property type="molecule type" value="Genomic_DNA"/>
</dbReference>
<keyword evidence="5" id="KW-0676">Redox-active center</keyword>
<evidence type="ECO:0000256" key="2">
    <source>
        <dbReference type="ARBA" id="ARBA00022729"/>
    </source>
</evidence>
<comment type="caution">
    <text evidence="9">The sequence shown here is derived from an EMBL/GenBank/DDBJ whole genome shotgun (WGS) entry which is preliminary data.</text>
</comment>
<feature type="compositionally biased region" description="Basic and acidic residues" evidence="6">
    <location>
        <begin position="8"/>
        <end position="30"/>
    </location>
</feature>
<proteinExistence type="inferred from homology"/>
<evidence type="ECO:0000256" key="5">
    <source>
        <dbReference type="ARBA" id="ARBA00023284"/>
    </source>
</evidence>
<feature type="region of interest" description="Disordered" evidence="6">
    <location>
        <begin position="1"/>
        <end position="33"/>
    </location>
</feature>
<dbReference type="PANTHER" id="PTHR13887">
    <property type="entry name" value="GLUTATHIONE S-TRANSFERASE KAPPA"/>
    <property type="match status" value="1"/>
</dbReference>
<name>A0ABV8Q420_9MICO</name>
<keyword evidence="3" id="KW-0560">Oxidoreductase</keyword>
<evidence type="ECO:0000256" key="1">
    <source>
        <dbReference type="ARBA" id="ARBA00005791"/>
    </source>
</evidence>